<accession>A0ABU7DAS4</accession>
<protein>
    <submittedName>
        <fullName evidence="1">Uncharacterized protein</fullName>
    </submittedName>
</protein>
<sequence>MNELRCVSLSLIVNALCRADDIHGAQPRTFTHRYSPPQRGAALPSQFSLSASVFLRTLAGWTLSDRPQTSAHLRCAHLGFHWHTEGTPVELQAAVMRGGRRSGPLSVLVCFIALWQTRSRADSNSTQNSKDIATFTRILDSLLDGYDNRLRPGLG</sequence>
<feature type="non-terminal residue" evidence="1">
    <location>
        <position position="155"/>
    </location>
</feature>
<evidence type="ECO:0000313" key="1">
    <source>
        <dbReference type="EMBL" id="MED6272241.1"/>
    </source>
</evidence>
<name>A0ABU7DAS4_9TELE</name>
<gene>
    <name evidence="1" type="ORF">CHARACLAT_028155</name>
</gene>
<reference evidence="1 2" key="1">
    <citation type="submission" date="2021-06" db="EMBL/GenBank/DDBJ databases">
        <authorList>
            <person name="Palmer J.M."/>
        </authorList>
    </citation>
    <scope>NUCLEOTIDE SEQUENCE [LARGE SCALE GENOMIC DNA]</scope>
    <source>
        <strain evidence="1 2">CL_MEX2019</strain>
        <tissue evidence="1">Muscle</tissue>
    </source>
</reference>
<dbReference type="EMBL" id="JAHUTJ010020093">
    <property type="protein sequence ID" value="MED6272241.1"/>
    <property type="molecule type" value="Genomic_DNA"/>
</dbReference>
<dbReference type="Proteomes" id="UP001352852">
    <property type="component" value="Unassembled WGS sequence"/>
</dbReference>
<organism evidence="1 2">
    <name type="scientific">Characodon lateralis</name>
    <dbReference type="NCBI Taxonomy" id="208331"/>
    <lineage>
        <taxon>Eukaryota</taxon>
        <taxon>Metazoa</taxon>
        <taxon>Chordata</taxon>
        <taxon>Craniata</taxon>
        <taxon>Vertebrata</taxon>
        <taxon>Euteleostomi</taxon>
        <taxon>Actinopterygii</taxon>
        <taxon>Neopterygii</taxon>
        <taxon>Teleostei</taxon>
        <taxon>Neoteleostei</taxon>
        <taxon>Acanthomorphata</taxon>
        <taxon>Ovalentaria</taxon>
        <taxon>Atherinomorphae</taxon>
        <taxon>Cyprinodontiformes</taxon>
        <taxon>Goodeidae</taxon>
        <taxon>Characodon</taxon>
    </lineage>
</organism>
<comment type="caution">
    <text evidence="1">The sequence shown here is derived from an EMBL/GenBank/DDBJ whole genome shotgun (WGS) entry which is preliminary data.</text>
</comment>
<evidence type="ECO:0000313" key="2">
    <source>
        <dbReference type="Proteomes" id="UP001352852"/>
    </source>
</evidence>
<proteinExistence type="predicted"/>
<keyword evidence="2" id="KW-1185">Reference proteome</keyword>